<dbReference type="Gene3D" id="6.20.350.10">
    <property type="match status" value="1"/>
</dbReference>
<organism evidence="4 5">
    <name type="scientific">Parahalioglobus pacificus</name>
    <dbReference type="NCBI Taxonomy" id="930806"/>
    <lineage>
        <taxon>Bacteria</taxon>
        <taxon>Pseudomonadati</taxon>
        <taxon>Pseudomonadota</taxon>
        <taxon>Gammaproteobacteria</taxon>
        <taxon>Cellvibrionales</taxon>
        <taxon>Halieaceae</taxon>
        <taxon>Parahalioglobus</taxon>
    </lineage>
</organism>
<dbReference type="PANTHER" id="PTHR43833:SF11">
    <property type="entry name" value="VOLTAGE-GATED POTASSIUM CHANNEL KCH"/>
    <property type="match status" value="1"/>
</dbReference>
<comment type="caution">
    <text evidence="4">The sequence shown here is derived from an EMBL/GenBank/DDBJ whole genome shotgun (WGS) entry which is preliminary data.</text>
</comment>
<protein>
    <recommendedName>
        <fullName evidence="6">RCK N-terminal domain-containing protein</fullName>
    </recommendedName>
</protein>
<evidence type="ECO:0000256" key="1">
    <source>
        <dbReference type="SAM" id="Phobius"/>
    </source>
</evidence>
<gene>
    <name evidence="4" type="ORF">GCM10007053_06340</name>
</gene>
<dbReference type="RefSeq" id="WP_189475063.1">
    <property type="nucleotide sequence ID" value="NZ_BMYM01000001.1"/>
</dbReference>
<sequence>MSDTGNARRRSTSLWAQHEWSIVALAAAMAFLLGCWGYALAMSPSAAGSEHTWWDVVYASFQLFIFEGPDATAGWPLQLQIARALAPVVLLYTAAAAILKRTETQIALYKLLFRKRRFVVVCGIGETGFRIAKQYLRHSDKQVVVIEKDPMNPMAAELAKWGAIVIFGNAMDPVTLDRARVVYAKEVFLCTHDDQANIAAAKAIDRLTRVLSDSDMAAMAKTVQRHEPHLAGEPPYVGLRAFLCVDEPHLYDVFANHPFFAHATDRFAIRIFNRKQTIARNVFSRCAPDMYYMPREESQPPMHVLFVGFDNLVGELILQTALTAHYPDRRRAQITVLCGDVNRERVQRFLYRFPHLESVVSLKTSFHDPLTLSQAQWVDLQREAPFSVAYVAMREDVDGILAARRLNRHRRQLGEAPVNMVVCLNQQTFLAEIIDDDFLPIIDDKSSLPAHEPIEYFETLDETITIDVVVNDALDTLARTLHNAYLDTLAQTEPAQTAAENASIVPWSALPAHKKQANQHAAAHIATKLRSHGCIACDESDERPAIAFPPDESAMEVLAQVEHRRWMADKQLAGYDYGDTRDEDFMTHPDLVPWEKLGESDKEKDRSNIRQIAGLLAMQGKKVCASG</sequence>
<evidence type="ECO:0000259" key="2">
    <source>
        <dbReference type="Pfam" id="PF02026"/>
    </source>
</evidence>
<evidence type="ECO:0000313" key="5">
    <source>
        <dbReference type="Proteomes" id="UP000644693"/>
    </source>
</evidence>
<reference evidence="4" key="2">
    <citation type="submission" date="2020-09" db="EMBL/GenBank/DDBJ databases">
        <authorList>
            <person name="Sun Q."/>
            <person name="Kim S."/>
        </authorList>
    </citation>
    <scope>NUCLEOTIDE SEQUENCE</scope>
    <source>
        <strain evidence="4">KCTC 23430</strain>
    </source>
</reference>
<keyword evidence="1" id="KW-0812">Transmembrane</keyword>
<dbReference type="InterPro" id="IPR003148">
    <property type="entry name" value="RCK_N"/>
</dbReference>
<evidence type="ECO:0008006" key="6">
    <source>
        <dbReference type="Google" id="ProtNLM"/>
    </source>
</evidence>
<dbReference type="GO" id="GO:0006813">
    <property type="term" value="P:potassium ion transport"/>
    <property type="evidence" value="ECO:0007669"/>
    <property type="project" value="InterPro"/>
</dbReference>
<evidence type="ECO:0000259" key="3">
    <source>
        <dbReference type="Pfam" id="PF02254"/>
    </source>
</evidence>
<keyword evidence="5" id="KW-1185">Reference proteome</keyword>
<dbReference type="Pfam" id="PF02254">
    <property type="entry name" value="TrkA_N"/>
    <property type="match status" value="1"/>
</dbReference>
<dbReference type="InterPro" id="IPR003032">
    <property type="entry name" value="Ryanodine_rcpt"/>
</dbReference>
<feature type="domain" description="RCK N-terminal" evidence="3">
    <location>
        <begin position="119"/>
        <end position="207"/>
    </location>
</feature>
<dbReference type="Pfam" id="PF02026">
    <property type="entry name" value="RyR"/>
    <property type="match status" value="1"/>
</dbReference>
<keyword evidence="1" id="KW-0472">Membrane</keyword>
<reference evidence="4" key="1">
    <citation type="journal article" date="2014" name="Int. J. Syst. Evol. Microbiol.">
        <title>Complete genome sequence of Corynebacterium casei LMG S-19264T (=DSM 44701T), isolated from a smear-ripened cheese.</title>
        <authorList>
            <consortium name="US DOE Joint Genome Institute (JGI-PGF)"/>
            <person name="Walter F."/>
            <person name="Albersmeier A."/>
            <person name="Kalinowski J."/>
            <person name="Ruckert C."/>
        </authorList>
    </citation>
    <scope>NUCLEOTIDE SEQUENCE</scope>
    <source>
        <strain evidence="4">KCTC 23430</strain>
    </source>
</reference>
<feature type="transmembrane region" description="Helical" evidence="1">
    <location>
        <begin position="20"/>
        <end position="39"/>
    </location>
</feature>
<dbReference type="EMBL" id="BMYM01000001">
    <property type="protein sequence ID" value="GHD27705.1"/>
    <property type="molecule type" value="Genomic_DNA"/>
</dbReference>
<dbReference type="Proteomes" id="UP000644693">
    <property type="component" value="Unassembled WGS sequence"/>
</dbReference>
<dbReference type="AlphaFoldDB" id="A0A918XF24"/>
<dbReference type="PANTHER" id="PTHR43833">
    <property type="entry name" value="POTASSIUM CHANNEL PROTEIN 2-RELATED-RELATED"/>
    <property type="match status" value="1"/>
</dbReference>
<feature type="domain" description="Ryanodine receptor Ryr" evidence="2">
    <location>
        <begin position="552"/>
        <end position="620"/>
    </location>
</feature>
<dbReference type="InterPro" id="IPR050721">
    <property type="entry name" value="Trk_Ktr_HKT_K-transport"/>
</dbReference>
<evidence type="ECO:0000313" key="4">
    <source>
        <dbReference type="EMBL" id="GHD27705.1"/>
    </source>
</evidence>
<accession>A0A918XF24</accession>
<dbReference type="SUPFAM" id="SSF51735">
    <property type="entry name" value="NAD(P)-binding Rossmann-fold domains"/>
    <property type="match status" value="1"/>
</dbReference>
<keyword evidence="1" id="KW-1133">Transmembrane helix</keyword>
<name>A0A918XF24_9GAMM</name>
<dbReference type="InterPro" id="IPR036291">
    <property type="entry name" value="NAD(P)-bd_dom_sf"/>
</dbReference>
<dbReference type="Gene3D" id="3.40.50.720">
    <property type="entry name" value="NAD(P)-binding Rossmann-like Domain"/>
    <property type="match status" value="1"/>
</dbReference>
<proteinExistence type="predicted"/>